<dbReference type="InterPro" id="IPR042099">
    <property type="entry name" value="ANL_N_sf"/>
</dbReference>
<dbReference type="SUPFAM" id="SSF51735">
    <property type="entry name" value="NAD(P)-binding Rossmann-fold domains"/>
    <property type="match status" value="1"/>
</dbReference>
<keyword evidence="5" id="KW-1185">Reference proteome</keyword>
<dbReference type="Gene3D" id="1.10.1200.10">
    <property type="entry name" value="ACP-like"/>
    <property type="match status" value="1"/>
</dbReference>
<dbReference type="InterPro" id="IPR036736">
    <property type="entry name" value="ACP-like_sf"/>
</dbReference>
<dbReference type="EMBL" id="JAVREQ010000008">
    <property type="protein sequence ID" value="MDT0379379.1"/>
    <property type="molecule type" value="Genomic_DNA"/>
</dbReference>
<dbReference type="PANTHER" id="PTHR44845">
    <property type="entry name" value="CARRIER DOMAIN-CONTAINING PROTEIN"/>
    <property type="match status" value="1"/>
</dbReference>
<keyword evidence="1" id="KW-0596">Phosphopantetheine</keyword>
<dbReference type="Gene3D" id="3.30.300.30">
    <property type="match status" value="1"/>
</dbReference>
<dbReference type="InterPro" id="IPR010071">
    <property type="entry name" value="AA_adenyl_dom"/>
</dbReference>
<reference evidence="5" key="1">
    <citation type="submission" date="2023-07" db="EMBL/GenBank/DDBJ databases">
        <title>30 novel species of actinomycetes from the DSMZ collection.</title>
        <authorList>
            <person name="Nouioui I."/>
        </authorList>
    </citation>
    <scope>NUCLEOTIDE SEQUENCE [LARGE SCALE GENOMIC DNA]</scope>
    <source>
        <strain evidence="5">DSM 42041</strain>
    </source>
</reference>
<dbReference type="InterPro" id="IPR013120">
    <property type="entry name" value="FAR_NAD-bd"/>
</dbReference>
<comment type="caution">
    <text evidence="4">The sequence shown here is derived from an EMBL/GenBank/DDBJ whole genome shotgun (WGS) entry which is preliminary data.</text>
</comment>
<dbReference type="PANTHER" id="PTHR44845:SF6">
    <property type="entry name" value="BETA-ALANINE-ACTIVATING ENZYME"/>
    <property type="match status" value="1"/>
</dbReference>
<keyword evidence="2" id="KW-0597">Phosphoprotein</keyword>
<dbReference type="Gene3D" id="3.40.50.12780">
    <property type="entry name" value="N-terminal domain of ligase-like"/>
    <property type="match status" value="1"/>
</dbReference>
<feature type="domain" description="Carrier" evidence="3">
    <location>
        <begin position="539"/>
        <end position="614"/>
    </location>
</feature>
<proteinExistence type="predicted"/>
<dbReference type="Pfam" id="PF00501">
    <property type="entry name" value="AMP-binding"/>
    <property type="match status" value="1"/>
</dbReference>
<evidence type="ECO:0000256" key="1">
    <source>
        <dbReference type="ARBA" id="ARBA00022450"/>
    </source>
</evidence>
<dbReference type="InterPro" id="IPR036291">
    <property type="entry name" value="NAD(P)-bd_dom_sf"/>
</dbReference>
<dbReference type="Proteomes" id="UP001183414">
    <property type="component" value="Unassembled WGS sequence"/>
</dbReference>
<evidence type="ECO:0000313" key="4">
    <source>
        <dbReference type="EMBL" id="MDT0379379.1"/>
    </source>
</evidence>
<name>A0ABU2NQX7_9ACTN</name>
<dbReference type="CDD" id="cd05930">
    <property type="entry name" value="A_NRPS"/>
    <property type="match status" value="1"/>
</dbReference>
<dbReference type="SUPFAM" id="SSF47336">
    <property type="entry name" value="ACP-like"/>
    <property type="match status" value="1"/>
</dbReference>
<dbReference type="RefSeq" id="WP_311673171.1">
    <property type="nucleotide sequence ID" value="NZ_JAVREQ010000008.1"/>
</dbReference>
<evidence type="ECO:0000259" key="3">
    <source>
        <dbReference type="PROSITE" id="PS50075"/>
    </source>
</evidence>
<dbReference type="NCBIfam" id="TIGR01733">
    <property type="entry name" value="AA-adenyl-dom"/>
    <property type="match status" value="1"/>
</dbReference>
<dbReference type="Pfam" id="PF00550">
    <property type="entry name" value="PP-binding"/>
    <property type="match status" value="1"/>
</dbReference>
<dbReference type="PROSITE" id="PS50075">
    <property type="entry name" value="CARRIER"/>
    <property type="match status" value="1"/>
</dbReference>
<dbReference type="SUPFAM" id="SSF56801">
    <property type="entry name" value="Acetyl-CoA synthetase-like"/>
    <property type="match status" value="1"/>
</dbReference>
<dbReference type="InterPro" id="IPR009081">
    <property type="entry name" value="PP-bd_ACP"/>
</dbReference>
<evidence type="ECO:0000313" key="5">
    <source>
        <dbReference type="Proteomes" id="UP001183414"/>
    </source>
</evidence>
<dbReference type="Pfam" id="PF07993">
    <property type="entry name" value="NAD_binding_4"/>
    <property type="match status" value="1"/>
</dbReference>
<dbReference type="InterPro" id="IPR000873">
    <property type="entry name" value="AMP-dep_synth/lig_dom"/>
</dbReference>
<dbReference type="InterPro" id="IPR045851">
    <property type="entry name" value="AMP-bd_C_sf"/>
</dbReference>
<sequence length="1059" mass="111592">MDATHTAPRVAGRHVDHGPYASVVTLIEDQARRTPERRAVTHLGPVTRSLTYRSFDDLANGLAAELRAAGVRRGDAVPLVLGNSLELPVCMVAVMKLGAAFLLCDPAWPEERLRTIFTALEPRTVLTAGPETCGGRDARPVSVDAIRPTPRRPEVPLPADLPAYGVFTSGSTGTPKCALNVHGGLANRFRFMSAYFSATGEEVVLQNSRHTFDSAIWQLLWPLTTGGRTAIPDQGEFLDLEHIVQAVGSEQVTVTDFVPATLGMLVALLDADPAQLRRVASLRHLVVGGEEIIPHAVHRLRALLPGLEITNGYGPSEASIGMVFHRVTDADGDRIPLGTPIDNCYAAVVDEDLRPVPAGAIGEIVIGGACLGAGYLGDPARTAEAFVHNPLEDMPGPRLYRTGDLGRFTGDGLLRFAGRRDRQAKVAGVRVELGEVETCAEGCPGVIQAKALVLRRDGRTRLAVAVAGEDGTTTDALRAHLVASLPRIHVPHHCLVLQTLPLTDNGKVDLAALRTLVEEKLDDGPGALPSVRDVDLAEGADVPPAERIAHLMGRALDLPGFGVHEDFVARGGDSLAALGVVMRIRELLALQAGVADLYAHRTPQALADALAERARAVAGPGADDHALMERDAVLPPGLADAAARTAAAALTAPASPAGPGTVLVTGACGFVGSRAVHRLLSATDARALAVVRAPDDAAARHRLIRTLRELDLWDEEFAHRLQVRAGDLGEPRFGWRTAEWEAHAAECATVLHVGALVNFLFDYRAHRPANVLGTVEALRFALTGRRKAFHHVSTLGVLDRHAARQGAPLPEDFDPAAALRPAGGYSRSKWVAERLVLAARAAGLPARVYRLGEVMPAADNGAPNAKALTHLLLAAFRRLGLRPGVPMRSDYSPVDEVAATLIAALGEDPGTGPGALHVLRRESLDFAGLPVAEGAPARSVPPGAFLAAVAEAAADDEDEPGSPLPLLHGILTARRHLAGEDTTGSPTDAEAERLLTGLLVDNPALFTSAAADALAARHGLRGDAARNGAGDARGLRAQPQAAAVAAYVRTLTELPSLHS</sequence>
<protein>
    <submittedName>
        <fullName evidence="4">Amino acid adenylation domain-containing protein</fullName>
    </submittedName>
</protein>
<accession>A0ABU2NQX7</accession>
<evidence type="ECO:0000256" key="2">
    <source>
        <dbReference type="ARBA" id="ARBA00022553"/>
    </source>
</evidence>
<organism evidence="4 5">
    <name type="scientific">Streptomyces hazeniae</name>
    <dbReference type="NCBI Taxonomy" id="3075538"/>
    <lineage>
        <taxon>Bacteria</taxon>
        <taxon>Bacillati</taxon>
        <taxon>Actinomycetota</taxon>
        <taxon>Actinomycetes</taxon>
        <taxon>Kitasatosporales</taxon>
        <taxon>Streptomycetaceae</taxon>
        <taxon>Streptomyces</taxon>
    </lineage>
</organism>
<dbReference type="Gene3D" id="3.40.50.720">
    <property type="entry name" value="NAD(P)-binding Rossmann-like Domain"/>
    <property type="match status" value="1"/>
</dbReference>
<gene>
    <name evidence="4" type="ORF">RM572_11430</name>
</gene>